<comment type="caution">
    <text evidence="3">The sequence shown here is derived from an EMBL/GenBank/DDBJ whole genome shotgun (WGS) entry which is preliminary data.</text>
</comment>
<dbReference type="PROSITE" id="PS50005">
    <property type="entry name" value="TPR"/>
    <property type="match status" value="1"/>
</dbReference>
<dbReference type="SUPFAM" id="SSF48452">
    <property type="entry name" value="TPR-like"/>
    <property type="match status" value="1"/>
</dbReference>
<keyword evidence="4" id="KW-1185">Reference proteome</keyword>
<dbReference type="Proteomes" id="UP000181790">
    <property type="component" value="Unassembled WGS sequence"/>
</dbReference>
<keyword evidence="1" id="KW-0802">TPR repeat</keyword>
<dbReference type="RefSeq" id="WP_071506544.1">
    <property type="nucleotide sequence ID" value="NZ_MORL01000034.1"/>
</dbReference>
<dbReference type="Gene3D" id="1.25.40.10">
    <property type="entry name" value="Tetratricopeptide repeat domain"/>
    <property type="match status" value="2"/>
</dbReference>
<evidence type="ECO:0000256" key="1">
    <source>
        <dbReference type="PROSITE-ProRule" id="PRU00339"/>
    </source>
</evidence>
<protein>
    <submittedName>
        <fullName evidence="3">Uncharacterized protein</fullName>
    </submittedName>
</protein>
<keyword evidence="2" id="KW-0732">Signal</keyword>
<dbReference type="AlphaFoldDB" id="A0A1S2VAR8"/>
<evidence type="ECO:0000313" key="4">
    <source>
        <dbReference type="Proteomes" id="UP000181790"/>
    </source>
</evidence>
<sequence length="270" mass="30317">MIFRVHPFLMGLLLMLPFRLVAQSTQLITSARTVDSANNRKPTAKQAFVADKGLTTEAATTAVEAKVAAHLLPLFGERSKSTEQIEHDIRFLSDCDQNFASRQEASQFFAARGWDYINDGQLDTAAYRFNLAYLLNEKNADVYWGLGVVCYQQEKLPDAIRMLKKGLAYADTNTVLMTDLATVEIKFFQQSKNPQLLTDAENILNQAIALDPANATAYIEMSLLFYTKGEYEKAWEALHKARAIDLSVVDLAFLGDLLTKMPDPKGFFKR</sequence>
<name>A0A1S2VAR8_9BACT</name>
<accession>A0A1S2VAR8</accession>
<dbReference type="InterPro" id="IPR011990">
    <property type="entry name" value="TPR-like_helical_dom_sf"/>
</dbReference>
<dbReference type="InterPro" id="IPR019734">
    <property type="entry name" value="TPR_rpt"/>
</dbReference>
<reference evidence="3 4" key="1">
    <citation type="submission" date="2016-10" db="EMBL/GenBank/DDBJ databases">
        <title>Arsenicibacter rosenii gen. nov., sp. nov., an efficient arsenic-methylating bacterium isolated from an arsenic-contaminated paddy soil.</title>
        <authorList>
            <person name="Huang K."/>
        </authorList>
    </citation>
    <scope>NUCLEOTIDE SEQUENCE [LARGE SCALE GENOMIC DNA]</scope>
    <source>
        <strain evidence="3 4">SM-1</strain>
    </source>
</reference>
<evidence type="ECO:0000313" key="3">
    <source>
        <dbReference type="EMBL" id="OIN55811.1"/>
    </source>
</evidence>
<organism evidence="3 4">
    <name type="scientific">Arsenicibacter rosenii</name>
    <dbReference type="NCBI Taxonomy" id="1750698"/>
    <lineage>
        <taxon>Bacteria</taxon>
        <taxon>Pseudomonadati</taxon>
        <taxon>Bacteroidota</taxon>
        <taxon>Cytophagia</taxon>
        <taxon>Cytophagales</taxon>
        <taxon>Spirosomataceae</taxon>
        <taxon>Arsenicibacter</taxon>
    </lineage>
</organism>
<feature type="repeat" description="TPR" evidence="1">
    <location>
        <begin position="215"/>
        <end position="248"/>
    </location>
</feature>
<feature type="chain" id="PRO_5010226175" evidence="2">
    <location>
        <begin position="23"/>
        <end position="270"/>
    </location>
</feature>
<proteinExistence type="predicted"/>
<gene>
    <name evidence="3" type="ORF">BLX24_27995</name>
</gene>
<dbReference type="OrthoDB" id="7058419at2"/>
<evidence type="ECO:0000256" key="2">
    <source>
        <dbReference type="SAM" id="SignalP"/>
    </source>
</evidence>
<dbReference type="SMART" id="SM00028">
    <property type="entry name" value="TPR"/>
    <property type="match status" value="3"/>
</dbReference>
<dbReference type="EMBL" id="MORL01000034">
    <property type="protein sequence ID" value="OIN55811.1"/>
    <property type="molecule type" value="Genomic_DNA"/>
</dbReference>
<feature type="signal peptide" evidence="2">
    <location>
        <begin position="1"/>
        <end position="22"/>
    </location>
</feature>